<dbReference type="Gene3D" id="1.10.1280.10">
    <property type="entry name" value="Di-copper center containing domain from catechol oxidase"/>
    <property type="match status" value="1"/>
</dbReference>
<evidence type="ECO:0000256" key="2">
    <source>
        <dbReference type="ARBA" id="ARBA00023008"/>
    </source>
</evidence>
<dbReference type="PROSITE" id="PS00498">
    <property type="entry name" value="TYROSINASE_2"/>
    <property type="match status" value="1"/>
</dbReference>
<gene>
    <name evidence="5" type="ORF">BGW36DRAFT_393066</name>
</gene>
<dbReference type="InterPro" id="IPR050316">
    <property type="entry name" value="Tyrosinase/Hemocyanin"/>
</dbReference>
<accession>A0AAD4L5H1</accession>
<feature type="domain" description="Tyrosinase copper-binding" evidence="4">
    <location>
        <begin position="262"/>
        <end position="273"/>
    </location>
</feature>
<evidence type="ECO:0000256" key="1">
    <source>
        <dbReference type="ARBA" id="ARBA00022723"/>
    </source>
</evidence>
<reference evidence="5" key="1">
    <citation type="submission" date="2021-12" db="EMBL/GenBank/DDBJ databases">
        <title>Convergent genome expansion in fungi linked to evolution of root-endophyte symbiosis.</title>
        <authorList>
            <consortium name="DOE Joint Genome Institute"/>
            <person name="Ke Y.-H."/>
            <person name="Bonito G."/>
            <person name="Liao H.-L."/>
            <person name="Looney B."/>
            <person name="Rojas-Flechas A."/>
            <person name="Nash J."/>
            <person name="Hameed K."/>
            <person name="Schadt C."/>
            <person name="Martin F."/>
            <person name="Crous P.W."/>
            <person name="Miettinen O."/>
            <person name="Magnuson J.K."/>
            <person name="Labbe J."/>
            <person name="Jacobson D."/>
            <person name="Doktycz M.J."/>
            <person name="Veneault-Fourrey C."/>
            <person name="Kuo A."/>
            <person name="Mondo S."/>
            <person name="Calhoun S."/>
            <person name="Riley R."/>
            <person name="Ohm R."/>
            <person name="LaButti K."/>
            <person name="Andreopoulos B."/>
            <person name="Pangilinan J."/>
            <person name="Nolan M."/>
            <person name="Tritt A."/>
            <person name="Clum A."/>
            <person name="Lipzen A."/>
            <person name="Daum C."/>
            <person name="Barry K."/>
            <person name="Grigoriev I.V."/>
            <person name="Vilgalys R."/>
        </authorList>
    </citation>
    <scope>NUCLEOTIDE SEQUENCE</scope>
    <source>
        <strain evidence="5">PMI_201</strain>
    </source>
</reference>
<dbReference type="GO" id="GO:0046872">
    <property type="term" value="F:metal ion binding"/>
    <property type="evidence" value="ECO:0007669"/>
    <property type="project" value="UniProtKB-KW"/>
</dbReference>
<organism evidence="5 6">
    <name type="scientific">Talaromyces proteolyticus</name>
    <dbReference type="NCBI Taxonomy" id="1131652"/>
    <lineage>
        <taxon>Eukaryota</taxon>
        <taxon>Fungi</taxon>
        <taxon>Dikarya</taxon>
        <taxon>Ascomycota</taxon>
        <taxon>Pezizomycotina</taxon>
        <taxon>Eurotiomycetes</taxon>
        <taxon>Eurotiomycetidae</taxon>
        <taxon>Eurotiales</taxon>
        <taxon>Trichocomaceae</taxon>
        <taxon>Talaromyces</taxon>
        <taxon>Talaromyces sect. Bacilispori</taxon>
    </lineage>
</organism>
<dbReference type="Pfam" id="PF00264">
    <property type="entry name" value="Tyrosinase"/>
    <property type="match status" value="1"/>
</dbReference>
<dbReference type="InterPro" id="IPR008922">
    <property type="entry name" value="Di-copper_centre_dom_sf"/>
</dbReference>
<dbReference type="InterPro" id="IPR002227">
    <property type="entry name" value="Tyrosinase_Cu-bd"/>
</dbReference>
<dbReference type="Proteomes" id="UP001201262">
    <property type="component" value="Unassembled WGS sequence"/>
</dbReference>
<dbReference type="GO" id="GO:0016491">
    <property type="term" value="F:oxidoreductase activity"/>
    <property type="evidence" value="ECO:0007669"/>
    <property type="project" value="InterPro"/>
</dbReference>
<dbReference type="GeneID" id="70248058"/>
<dbReference type="PROSITE" id="PS00497">
    <property type="entry name" value="TYROSINASE_1"/>
    <property type="match status" value="1"/>
</dbReference>
<dbReference type="PRINTS" id="PR00092">
    <property type="entry name" value="TYROSINASE"/>
</dbReference>
<proteinExistence type="predicted"/>
<evidence type="ECO:0000313" key="5">
    <source>
        <dbReference type="EMBL" id="KAH8705451.1"/>
    </source>
</evidence>
<evidence type="ECO:0000259" key="4">
    <source>
        <dbReference type="PROSITE" id="PS00498"/>
    </source>
</evidence>
<dbReference type="SUPFAM" id="SSF48056">
    <property type="entry name" value="Di-copper centre-containing domain"/>
    <property type="match status" value="1"/>
</dbReference>
<evidence type="ECO:0000313" key="6">
    <source>
        <dbReference type="Proteomes" id="UP001201262"/>
    </source>
</evidence>
<dbReference type="AlphaFoldDB" id="A0AAD4L5H1"/>
<evidence type="ECO:0000259" key="3">
    <source>
        <dbReference type="PROSITE" id="PS00497"/>
    </source>
</evidence>
<name>A0AAD4L5H1_9EURO</name>
<keyword evidence="1" id="KW-0479">Metal-binding</keyword>
<protein>
    <submittedName>
        <fullName evidence="5">Tyrosinase</fullName>
    </submittedName>
</protein>
<keyword evidence="6" id="KW-1185">Reference proteome</keyword>
<comment type="caution">
    <text evidence="5">The sequence shown here is derived from an EMBL/GenBank/DDBJ whole genome shotgun (WGS) entry which is preliminary data.</text>
</comment>
<sequence length="338" mass="39144">MFQGYAVVPEEDSTSENSSIHFSCIGVILATTILSLELTKTSQLHRCETPPTRREWRSFWPHEKQNYIHAVQCLQGLPSQITNQGTLFDDFVYVHMWEGWKSHDAASFLPWHRAFLHIYEQTLAKKCHYRGSMPYWDWEVDWQNLANSSIWDPEEGFGGEGDPNSPLSPGDGHCLIDGPFKGAQRLYFNGEVNPHCLGRAFIHFETQQKGALSGFHFRPENMGMLKTASDFNKFREILEDAAHNALHWGIRGDFSSISAGNDPIFWLHHAQLDRLWWHWQQEDPKARETQYYGKAFNTSNDQHRQGTLDDKLSFLGLWEDIKVSEVMRTDSGLLCYRY</sequence>
<dbReference type="PANTHER" id="PTHR11474:SF126">
    <property type="entry name" value="TYROSINASE-LIKE PROTEIN TYR-1-RELATED"/>
    <property type="match status" value="1"/>
</dbReference>
<feature type="domain" description="Tyrosinase copper-binding" evidence="3">
    <location>
        <begin position="103"/>
        <end position="120"/>
    </location>
</feature>
<dbReference type="EMBL" id="JAJTJA010000001">
    <property type="protein sequence ID" value="KAH8705451.1"/>
    <property type="molecule type" value="Genomic_DNA"/>
</dbReference>
<keyword evidence="2" id="KW-0186">Copper</keyword>
<dbReference type="PANTHER" id="PTHR11474">
    <property type="entry name" value="TYROSINASE FAMILY MEMBER"/>
    <property type="match status" value="1"/>
</dbReference>
<dbReference type="RefSeq" id="XP_046078072.1">
    <property type="nucleotide sequence ID" value="XM_046217771.1"/>
</dbReference>